<protein>
    <submittedName>
        <fullName evidence="3">Uncharacterized protein</fullName>
    </submittedName>
</protein>
<dbReference type="Proteomes" id="UP001249851">
    <property type="component" value="Unassembled WGS sequence"/>
</dbReference>
<feature type="compositionally biased region" description="Polar residues" evidence="1">
    <location>
        <begin position="52"/>
        <end position="68"/>
    </location>
</feature>
<evidence type="ECO:0000313" key="4">
    <source>
        <dbReference type="Proteomes" id="UP001249851"/>
    </source>
</evidence>
<evidence type="ECO:0000256" key="2">
    <source>
        <dbReference type="SAM" id="SignalP"/>
    </source>
</evidence>
<comment type="caution">
    <text evidence="3">The sequence shown here is derived from an EMBL/GenBank/DDBJ whole genome shotgun (WGS) entry which is preliminary data.</text>
</comment>
<accession>A0AAD9PY36</accession>
<reference evidence="3" key="2">
    <citation type="journal article" date="2023" name="Science">
        <title>Genomic signatures of disease resistance in endangered staghorn corals.</title>
        <authorList>
            <person name="Vollmer S.V."/>
            <person name="Selwyn J.D."/>
            <person name="Despard B.A."/>
            <person name="Roesel C.L."/>
        </authorList>
    </citation>
    <scope>NUCLEOTIDE SEQUENCE</scope>
    <source>
        <strain evidence="3">K2</strain>
    </source>
</reference>
<feature type="signal peptide" evidence="2">
    <location>
        <begin position="1"/>
        <end position="20"/>
    </location>
</feature>
<proteinExistence type="predicted"/>
<gene>
    <name evidence="3" type="ORF">P5673_028039</name>
</gene>
<reference evidence="3" key="1">
    <citation type="journal article" date="2023" name="G3 (Bethesda)">
        <title>Whole genome assembly and annotation of the endangered Caribbean coral Acropora cervicornis.</title>
        <authorList>
            <person name="Selwyn J.D."/>
            <person name="Vollmer S.V."/>
        </authorList>
    </citation>
    <scope>NUCLEOTIDE SEQUENCE</scope>
    <source>
        <strain evidence="3">K2</strain>
    </source>
</reference>
<name>A0AAD9PY36_ACRCE</name>
<feature type="compositionally biased region" description="Polar residues" evidence="1">
    <location>
        <begin position="24"/>
        <end position="39"/>
    </location>
</feature>
<feature type="chain" id="PRO_5042045079" evidence="2">
    <location>
        <begin position="21"/>
        <end position="221"/>
    </location>
</feature>
<keyword evidence="4" id="KW-1185">Reference proteome</keyword>
<evidence type="ECO:0000313" key="3">
    <source>
        <dbReference type="EMBL" id="KAK2551113.1"/>
    </source>
</evidence>
<dbReference type="EMBL" id="JARQWQ010000101">
    <property type="protein sequence ID" value="KAK2551113.1"/>
    <property type="molecule type" value="Genomic_DNA"/>
</dbReference>
<keyword evidence="2" id="KW-0732">Signal</keyword>
<feature type="region of interest" description="Disordered" evidence="1">
    <location>
        <begin position="20"/>
        <end position="93"/>
    </location>
</feature>
<organism evidence="3 4">
    <name type="scientific">Acropora cervicornis</name>
    <name type="common">Staghorn coral</name>
    <dbReference type="NCBI Taxonomy" id="6130"/>
    <lineage>
        <taxon>Eukaryota</taxon>
        <taxon>Metazoa</taxon>
        <taxon>Cnidaria</taxon>
        <taxon>Anthozoa</taxon>
        <taxon>Hexacorallia</taxon>
        <taxon>Scleractinia</taxon>
        <taxon>Astrocoeniina</taxon>
        <taxon>Acroporidae</taxon>
        <taxon>Acropora</taxon>
    </lineage>
</organism>
<sequence length="221" mass="24935">MPCTPCFLSCALLLEESAAASSEKQYTPTTERKNNNPSIINPREVSDEAVAGSSQTPPSCQADHSTLLHTPWLNKKKVSDKHSHMKSKLESSSPMKISNYHIKPNRYTDRDEVHMNKRIKLSDPNKNEITFDFTKITEEEKEDTESTDSIQEIMANENAKSKVNISGALVKVHSVTADQEEVTLTIFDDKLSVLYAIYKQQSGHDKEFSQLTEEDLTEMLL</sequence>
<evidence type="ECO:0000256" key="1">
    <source>
        <dbReference type="SAM" id="MobiDB-lite"/>
    </source>
</evidence>
<dbReference type="AlphaFoldDB" id="A0AAD9PY36"/>
<feature type="compositionally biased region" description="Basic residues" evidence="1">
    <location>
        <begin position="74"/>
        <end position="86"/>
    </location>
</feature>